<dbReference type="AlphaFoldDB" id="A0A1G6UCV7"/>
<proteinExistence type="inferred from homology"/>
<evidence type="ECO:0000256" key="3">
    <source>
        <dbReference type="ARBA" id="ARBA00023082"/>
    </source>
</evidence>
<dbReference type="InterPro" id="IPR036388">
    <property type="entry name" value="WH-like_DNA-bd_sf"/>
</dbReference>
<dbReference type="EMBL" id="LT629688">
    <property type="protein sequence ID" value="SDD38427.1"/>
    <property type="molecule type" value="Genomic_DNA"/>
</dbReference>
<dbReference type="InterPro" id="IPR007627">
    <property type="entry name" value="RNA_pol_sigma70_r2"/>
</dbReference>
<dbReference type="PANTHER" id="PTHR43133:SF66">
    <property type="entry name" value="ECF RNA POLYMERASE SIGMA FACTOR SIGK"/>
    <property type="match status" value="1"/>
</dbReference>
<dbReference type="InterPro" id="IPR013325">
    <property type="entry name" value="RNA_pol_sigma_r2"/>
</dbReference>
<dbReference type="PANTHER" id="PTHR43133">
    <property type="entry name" value="RNA POLYMERASE ECF-TYPE SIGMA FACTO"/>
    <property type="match status" value="1"/>
</dbReference>
<keyword evidence="3" id="KW-0731">Sigma factor</keyword>
<evidence type="ECO:0000259" key="7">
    <source>
        <dbReference type="Pfam" id="PF08281"/>
    </source>
</evidence>
<feature type="region of interest" description="Disordered" evidence="5">
    <location>
        <begin position="1"/>
        <end position="36"/>
    </location>
</feature>
<reference evidence="8 9" key="1">
    <citation type="submission" date="2016-10" db="EMBL/GenBank/DDBJ databases">
        <authorList>
            <person name="de Groot N.N."/>
        </authorList>
    </citation>
    <scope>NUCLEOTIDE SEQUENCE [LARGE SCALE GENOMIC DNA]</scope>
    <source>
        <strain evidence="8 9">MON 2.2</strain>
    </source>
</reference>
<dbReference type="Pfam" id="PF08281">
    <property type="entry name" value="Sigma70_r4_2"/>
    <property type="match status" value="1"/>
</dbReference>
<evidence type="ECO:0000256" key="4">
    <source>
        <dbReference type="ARBA" id="ARBA00023163"/>
    </source>
</evidence>
<dbReference type="NCBIfam" id="NF007228">
    <property type="entry name" value="PRK09646.1"/>
    <property type="match status" value="1"/>
</dbReference>
<keyword evidence="9" id="KW-1185">Reference proteome</keyword>
<dbReference type="InterPro" id="IPR039425">
    <property type="entry name" value="RNA_pol_sigma-70-like"/>
</dbReference>
<dbReference type="NCBIfam" id="TIGR02937">
    <property type="entry name" value="sigma70-ECF"/>
    <property type="match status" value="1"/>
</dbReference>
<dbReference type="Gene3D" id="1.10.10.10">
    <property type="entry name" value="Winged helix-like DNA-binding domain superfamily/Winged helix DNA-binding domain"/>
    <property type="match status" value="1"/>
</dbReference>
<dbReference type="SUPFAM" id="SSF88946">
    <property type="entry name" value="Sigma2 domain of RNA polymerase sigma factors"/>
    <property type="match status" value="1"/>
</dbReference>
<dbReference type="SUPFAM" id="SSF88659">
    <property type="entry name" value="Sigma3 and sigma4 domains of RNA polymerase sigma factors"/>
    <property type="match status" value="1"/>
</dbReference>
<dbReference type="GO" id="GO:0003677">
    <property type="term" value="F:DNA binding"/>
    <property type="evidence" value="ECO:0007669"/>
    <property type="project" value="InterPro"/>
</dbReference>
<evidence type="ECO:0000313" key="8">
    <source>
        <dbReference type="EMBL" id="SDD38427.1"/>
    </source>
</evidence>
<name>A0A1G6UCV7_9ACTN</name>
<dbReference type="Gene3D" id="1.10.1740.10">
    <property type="match status" value="1"/>
</dbReference>
<sequence length="219" mass="24480">MSVAREFARHGNVVPMRTPRTPAGGDVEHSPPARTPDLNEQLQELLARSARGHQDAFADFYDLTSARVHGIALRVLRNPDHAAEVTQEIFVEVWRTSSRYEATKGSVMAWVCTMAHRRAVDRVRSVQASHTREETWSAQRTQREVDEVWDHVEQHIDEHAVRQGLASLTAIQREALTLAYFGGYTHTEVAGLLQLPLGTVKTRIRDGLIGLRDAMGVGS</sequence>
<gene>
    <name evidence="8" type="ORF">SAMN04489747_0838</name>
</gene>
<accession>A0A1G6UCV7</accession>
<evidence type="ECO:0000256" key="1">
    <source>
        <dbReference type="ARBA" id="ARBA00010641"/>
    </source>
</evidence>
<dbReference type="GO" id="GO:0016987">
    <property type="term" value="F:sigma factor activity"/>
    <property type="evidence" value="ECO:0007669"/>
    <property type="project" value="UniProtKB-KW"/>
</dbReference>
<dbReference type="GO" id="GO:0006352">
    <property type="term" value="P:DNA-templated transcription initiation"/>
    <property type="evidence" value="ECO:0007669"/>
    <property type="project" value="InterPro"/>
</dbReference>
<dbReference type="STRING" id="675864.SAMN04489747_0838"/>
<dbReference type="InterPro" id="IPR013249">
    <property type="entry name" value="RNA_pol_sigma70_r4_t2"/>
</dbReference>
<comment type="similarity">
    <text evidence="1">Belongs to the sigma-70 factor family. ECF subfamily.</text>
</comment>
<protein>
    <submittedName>
        <fullName evidence="8">RNA polymerase sigma-70 factor, ECF subfamily</fullName>
    </submittedName>
</protein>
<dbReference type="Pfam" id="PF04542">
    <property type="entry name" value="Sigma70_r2"/>
    <property type="match status" value="1"/>
</dbReference>
<keyword evidence="2" id="KW-0805">Transcription regulation</keyword>
<dbReference type="Proteomes" id="UP000198546">
    <property type="component" value="Chromosome i"/>
</dbReference>
<keyword evidence="4" id="KW-0804">Transcription</keyword>
<evidence type="ECO:0000313" key="9">
    <source>
        <dbReference type="Proteomes" id="UP000198546"/>
    </source>
</evidence>
<evidence type="ECO:0000259" key="6">
    <source>
        <dbReference type="Pfam" id="PF04542"/>
    </source>
</evidence>
<evidence type="ECO:0000256" key="2">
    <source>
        <dbReference type="ARBA" id="ARBA00023015"/>
    </source>
</evidence>
<dbReference type="CDD" id="cd06171">
    <property type="entry name" value="Sigma70_r4"/>
    <property type="match status" value="1"/>
</dbReference>
<dbReference type="InterPro" id="IPR013324">
    <property type="entry name" value="RNA_pol_sigma_r3/r4-like"/>
</dbReference>
<evidence type="ECO:0000256" key="5">
    <source>
        <dbReference type="SAM" id="MobiDB-lite"/>
    </source>
</evidence>
<feature type="domain" description="RNA polymerase sigma-70 region 2" evidence="6">
    <location>
        <begin position="65"/>
        <end position="126"/>
    </location>
</feature>
<organism evidence="8 9">
    <name type="scientific">Auraticoccus monumenti</name>
    <dbReference type="NCBI Taxonomy" id="675864"/>
    <lineage>
        <taxon>Bacteria</taxon>
        <taxon>Bacillati</taxon>
        <taxon>Actinomycetota</taxon>
        <taxon>Actinomycetes</taxon>
        <taxon>Propionibacteriales</taxon>
        <taxon>Propionibacteriaceae</taxon>
        <taxon>Auraticoccus</taxon>
    </lineage>
</organism>
<dbReference type="InterPro" id="IPR014284">
    <property type="entry name" value="RNA_pol_sigma-70_dom"/>
</dbReference>
<feature type="domain" description="RNA polymerase sigma factor 70 region 4 type 2" evidence="7">
    <location>
        <begin position="160"/>
        <end position="207"/>
    </location>
</feature>